<dbReference type="PANTHER" id="PTHR13027:SF7">
    <property type="entry name" value="VACUOLAR FUSION PROTEIN MON1 HOMOLOG"/>
    <property type="match status" value="1"/>
</dbReference>
<name>A0A9P0F6Z4_BEMTA</name>
<dbReference type="GO" id="GO:0032510">
    <property type="term" value="P:endosome to lysosome transport via multivesicular body sorting pathway"/>
    <property type="evidence" value="ECO:0007669"/>
    <property type="project" value="TreeGrafter"/>
</dbReference>
<evidence type="ECO:0000313" key="7">
    <source>
        <dbReference type="EMBL" id="CAH0394975.1"/>
    </source>
</evidence>
<protein>
    <recommendedName>
        <fullName evidence="2">Vacuolar fusion protein MON1 homolog</fullName>
    </recommendedName>
</protein>
<evidence type="ECO:0000256" key="2">
    <source>
        <dbReference type="RuleBase" id="RU367048"/>
    </source>
</evidence>
<dbReference type="Proteomes" id="UP001152759">
    <property type="component" value="Chromosome 8"/>
</dbReference>
<evidence type="ECO:0000259" key="5">
    <source>
        <dbReference type="Pfam" id="PF19037"/>
    </source>
</evidence>
<dbReference type="GO" id="GO:0035658">
    <property type="term" value="C:Mon1-Ccz1 complex"/>
    <property type="evidence" value="ECO:0007669"/>
    <property type="project" value="TreeGrafter"/>
</dbReference>
<dbReference type="KEGG" id="btab:109038347"/>
<feature type="domain" description="FUZ/MON1/HPS1 third Longin" evidence="6">
    <location>
        <begin position="371"/>
        <end position="464"/>
    </location>
</feature>
<feature type="domain" description="FUZ/MON1/HPS1 second Longin" evidence="5">
    <location>
        <begin position="243"/>
        <end position="342"/>
    </location>
</feature>
<dbReference type="PANTHER" id="PTHR13027">
    <property type="entry name" value="SAND PROTEIN-RELATED"/>
    <property type="match status" value="1"/>
</dbReference>
<evidence type="ECO:0000259" key="4">
    <source>
        <dbReference type="Pfam" id="PF19036"/>
    </source>
</evidence>
<dbReference type="InterPro" id="IPR043971">
    <property type="entry name" value="FUZ/MON1/HPS1_longin_2"/>
</dbReference>
<comment type="similarity">
    <text evidence="1 2">Belongs to the MON1/SAND family.</text>
</comment>
<organism evidence="7 8">
    <name type="scientific">Bemisia tabaci</name>
    <name type="common">Sweetpotato whitefly</name>
    <name type="synonym">Aleurodes tabaci</name>
    <dbReference type="NCBI Taxonomy" id="7038"/>
    <lineage>
        <taxon>Eukaryota</taxon>
        <taxon>Metazoa</taxon>
        <taxon>Ecdysozoa</taxon>
        <taxon>Arthropoda</taxon>
        <taxon>Hexapoda</taxon>
        <taxon>Insecta</taxon>
        <taxon>Pterygota</taxon>
        <taxon>Neoptera</taxon>
        <taxon>Paraneoptera</taxon>
        <taxon>Hemiptera</taxon>
        <taxon>Sternorrhyncha</taxon>
        <taxon>Aleyrodoidea</taxon>
        <taxon>Aleyrodidae</taxon>
        <taxon>Aleyrodinae</taxon>
        <taxon>Bemisia</taxon>
    </lineage>
</organism>
<dbReference type="EMBL" id="OU963869">
    <property type="protein sequence ID" value="CAH0394975.1"/>
    <property type="molecule type" value="Genomic_DNA"/>
</dbReference>
<accession>A0A9P0F6Z4</accession>
<dbReference type="Pfam" id="PF19038">
    <property type="entry name" value="Fuz_longin_3"/>
    <property type="match status" value="1"/>
</dbReference>
<evidence type="ECO:0000313" key="8">
    <source>
        <dbReference type="Proteomes" id="UP001152759"/>
    </source>
</evidence>
<evidence type="ECO:0000256" key="1">
    <source>
        <dbReference type="ARBA" id="ARBA00008968"/>
    </source>
</evidence>
<dbReference type="GO" id="GO:0006623">
    <property type="term" value="P:protein targeting to vacuole"/>
    <property type="evidence" value="ECO:0007669"/>
    <property type="project" value="UniProtKB-UniRule"/>
</dbReference>
<dbReference type="InterPro" id="IPR043970">
    <property type="entry name" value="FUZ/MON1/HPS1_longin_3"/>
</dbReference>
<feature type="compositionally biased region" description="Basic and acidic residues" evidence="3">
    <location>
        <begin position="34"/>
        <end position="44"/>
    </location>
</feature>
<comment type="function">
    <text evidence="2">Plays an important role in membrane trafficking through the secretory apparatus.</text>
</comment>
<keyword evidence="8" id="KW-1185">Reference proteome</keyword>
<dbReference type="Pfam" id="PF19037">
    <property type="entry name" value="Fuz_longin_2"/>
    <property type="match status" value="1"/>
</dbReference>
<feature type="region of interest" description="Disordered" evidence="3">
    <location>
        <begin position="1"/>
        <end position="44"/>
    </location>
</feature>
<gene>
    <name evidence="7" type="ORF">BEMITA_LOCUS13216</name>
</gene>
<proteinExistence type="inferred from homology"/>
<sequence>MSSSAPGGLEGPFKFPNSPEPQSSSSSFVVPYIEEERPESPAKHGLDEKDFEKLVLGSDFVDESNVDEDCNVAQELKKYKYNIFVLSSAGKPVYSRYGNEDKLSTLFGVMQVLVSFIQDSNDVLKSIRCNGCTFTFLSKGPLILVSVAKTQQSDTQLLSQLTYVYNQVISVVTLSRLTKIFEQKCNYDLRRLLSGSERLIDQLLVFMETDYAFLLGAVRVLPLAPTARDDISNIIVSACSKIKNLVFALLIANNQLITLVRMKKYELQPSDLHLLFNLVNSSESFKTAESWTPICLPLFNPSGFLHCHVSYLSEDCQACLMLLTVDHDLFYTLSTAKQKIVETLRRKGSLKDINDALALKPISASELGIYGLRHFMCKSRKHPQFWSSRVDTPYDTPEEVEHLMSLYQNLHQHVHHPTRPLKLCYQQMDSEIMLGHITAEYEFYFTFEPLVTKSDAISAAGRLPSVWLKDDEEKKKFIFTDPTF</sequence>
<dbReference type="Pfam" id="PF19036">
    <property type="entry name" value="Fuz_longin_1"/>
    <property type="match status" value="1"/>
</dbReference>
<reference evidence="7" key="1">
    <citation type="submission" date="2021-12" db="EMBL/GenBank/DDBJ databases">
        <authorList>
            <person name="King R."/>
        </authorList>
    </citation>
    <scope>NUCLEOTIDE SEQUENCE</scope>
</reference>
<dbReference type="PRINTS" id="PR01546">
    <property type="entry name" value="YEAST73DUF"/>
</dbReference>
<dbReference type="AlphaFoldDB" id="A0A9P0F6Z4"/>
<dbReference type="OrthoDB" id="272411at2759"/>
<feature type="domain" description="FUZ/MON1/HPS1 first Longin" evidence="4">
    <location>
        <begin position="82"/>
        <end position="203"/>
    </location>
</feature>
<evidence type="ECO:0000256" key="3">
    <source>
        <dbReference type="SAM" id="MobiDB-lite"/>
    </source>
</evidence>
<evidence type="ECO:0000259" key="6">
    <source>
        <dbReference type="Pfam" id="PF19038"/>
    </source>
</evidence>
<dbReference type="InterPro" id="IPR043972">
    <property type="entry name" value="FUZ/MON1/HPS1_longin_1"/>
</dbReference>
<dbReference type="InterPro" id="IPR004353">
    <property type="entry name" value="Mon1"/>
</dbReference>